<evidence type="ECO:0000256" key="1">
    <source>
        <dbReference type="SAM" id="MobiDB-lite"/>
    </source>
</evidence>
<sequence>MHSSHSLRPFFSLPTSLVWPFKMSRLVWHCLAITSLIQQATPFPPFPSLGSMLLPRDGNQFDDVDSWDASDLSYITKLAAIGDSYSAGIGAGNKFGDASQASDSQSDWSCGRHDNAYPSLVNQDGRLGDKSKRRFQFQSCSGATLEDVTQQQLPHIDKGQQVILVSAGANDAEFVNVLNHCIYQWASFDSSEKAFDKLGNSIPGLLKDYPHLTEFQIEELTRSCDEQLEISRELVESDDFGHKVDNVLTEAKRKLASDGTIYYTGYAKFFSTTMTESCNKVSWSTWTEESHDYARNTEHLTVDLRKKINDLVDLINEKLATAVERAGSSVQFVDYDSIVGDLGGRYCEAGVDERTSKKSTRFGLMFYELNTADQADKTPFDRSEDRPRNKTFSGSQNVFAHIALAMGPDAKFTFDQNANGTALSDFNIPTGDDDSKSSDGGWRIPNVLPDGYARAFHPQILLHQVIANRIIFDMMSQNNKVNGYGELPLVTEMGSCRADSGPTTYLTHQGAKTGELIQNGVKLRILPVGDSITYGRHEAGDGGDGNGYRGRLKEHLTQNTVVFAGTRAAGTMENGNFAAWPGKTIQFMADHVDPSLLHRPNLILLHAGTNDLEDRARYSTEGNDPQGMADRLGALIDQMFLACPDAVMLVAMILPTCDPHKSVNHEAFISMIPSLVKERRLQGRRILAVDFTDFPLDQLYDCIHPKPDGYHKMGDWWYDYLTQIPPSWVTEPIGDDPVLPSGDGHRYGGVKKPAPAPEPSKPAAVP</sequence>
<dbReference type="InterPro" id="IPR036514">
    <property type="entry name" value="SGNH_hydro_sf"/>
</dbReference>
<keyword evidence="3" id="KW-0378">Hydrolase</keyword>
<dbReference type="Pfam" id="PF13472">
    <property type="entry name" value="Lipase_GDSL_2"/>
    <property type="match status" value="1"/>
</dbReference>
<organism evidence="3 4">
    <name type="scientific">Fusarium solani</name>
    <name type="common">Filamentous fungus</name>
    <dbReference type="NCBI Taxonomy" id="169388"/>
    <lineage>
        <taxon>Eukaryota</taxon>
        <taxon>Fungi</taxon>
        <taxon>Dikarya</taxon>
        <taxon>Ascomycota</taxon>
        <taxon>Pezizomycotina</taxon>
        <taxon>Sordariomycetes</taxon>
        <taxon>Hypocreomycetidae</taxon>
        <taxon>Hypocreales</taxon>
        <taxon>Nectriaceae</taxon>
        <taxon>Fusarium</taxon>
        <taxon>Fusarium solani species complex</taxon>
    </lineage>
</organism>
<dbReference type="AlphaFoldDB" id="A0A9P9H2Q4"/>
<evidence type="ECO:0000259" key="2">
    <source>
        <dbReference type="Pfam" id="PF13472"/>
    </source>
</evidence>
<dbReference type="CDD" id="cd01823">
    <property type="entry name" value="SEST_like"/>
    <property type="match status" value="1"/>
</dbReference>
<dbReference type="PANTHER" id="PTHR37981">
    <property type="entry name" value="LIPASE 2"/>
    <property type="match status" value="1"/>
</dbReference>
<name>A0A9P9H2Q4_FUSSL</name>
<dbReference type="EMBL" id="JAGTJS010000013">
    <property type="protein sequence ID" value="KAH7249591.1"/>
    <property type="molecule type" value="Genomic_DNA"/>
</dbReference>
<proteinExistence type="predicted"/>
<comment type="caution">
    <text evidence="3">The sequence shown here is derived from an EMBL/GenBank/DDBJ whole genome shotgun (WGS) entry which is preliminary data.</text>
</comment>
<dbReference type="GO" id="GO:0006629">
    <property type="term" value="P:lipid metabolic process"/>
    <property type="evidence" value="ECO:0007669"/>
    <property type="project" value="TreeGrafter"/>
</dbReference>
<feature type="region of interest" description="Disordered" evidence="1">
    <location>
        <begin position="732"/>
        <end position="766"/>
    </location>
</feature>
<dbReference type="PANTHER" id="PTHR37981:SF1">
    <property type="entry name" value="SGNH HYDROLASE-TYPE ESTERASE DOMAIN-CONTAINING PROTEIN"/>
    <property type="match status" value="1"/>
</dbReference>
<reference evidence="3" key="1">
    <citation type="journal article" date="2021" name="Nat. Commun.">
        <title>Genetic determinants of endophytism in the Arabidopsis root mycobiome.</title>
        <authorList>
            <person name="Mesny F."/>
            <person name="Miyauchi S."/>
            <person name="Thiergart T."/>
            <person name="Pickel B."/>
            <person name="Atanasova L."/>
            <person name="Karlsson M."/>
            <person name="Huettel B."/>
            <person name="Barry K.W."/>
            <person name="Haridas S."/>
            <person name="Chen C."/>
            <person name="Bauer D."/>
            <person name="Andreopoulos W."/>
            <person name="Pangilinan J."/>
            <person name="LaButti K."/>
            <person name="Riley R."/>
            <person name="Lipzen A."/>
            <person name="Clum A."/>
            <person name="Drula E."/>
            <person name="Henrissat B."/>
            <person name="Kohler A."/>
            <person name="Grigoriev I.V."/>
            <person name="Martin F.M."/>
            <person name="Hacquard S."/>
        </authorList>
    </citation>
    <scope>NUCLEOTIDE SEQUENCE</scope>
    <source>
        <strain evidence="3">FSSC 5 MPI-SDFR-AT-0091</strain>
    </source>
</reference>
<accession>A0A9P9H2Q4</accession>
<evidence type="ECO:0000313" key="4">
    <source>
        <dbReference type="Proteomes" id="UP000736672"/>
    </source>
</evidence>
<keyword evidence="4" id="KW-1185">Reference proteome</keyword>
<gene>
    <name evidence="3" type="ORF">B0J15DRAFT_596453</name>
</gene>
<feature type="domain" description="SGNH hydrolase-type esterase" evidence="2">
    <location>
        <begin position="528"/>
        <end position="711"/>
    </location>
</feature>
<dbReference type="CDD" id="cd01833">
    <property type="entry name" value="XynB_like"/>
    <property type="match status" value="1"/>
</dbReference>
<dbReference type="Gene3D" id="3.40.50.1110">
    <property type="entry name" value="SGNH hydrolase"/>
    <property type="match status" value="2"/>
</dbReference>
<dbReference type="Proteomes" id="UP000736672">
    <property type="component" value="Unassembled WGS sequence"/>
</dbReference>
<dbReference type="InterPro" id="IPR037460">
    <property type="entry name" value="SEST-like"/>
</dbReference>
<evidence type="ECO:0000313" key="3">
    <source>
        <dbReference type="EMBL" id="KAH7249591.1"/>
    </source>
</evidence>
<dbReference type="GO" id="GO:0016788">
    <property type="term" value="F:hydrolase activity, acting on ester bonds"/>
    <property type="evidence" value="ECO:0007669"/>
    <property type="project" value="InterPro"/>
</dbReference>
<feature type="compositionally biased region" description="Pro residues" evidence="1">
    <location>
        <begin position="754"/>
        <end position="766"/>
    </location>
</feature>
<protein>
    <submittedName>
        <fullName evidence="3">SGNH hydrolase-type esterase domain-containing protein</fullName>
    </submittedName>
</protein>
<dbReference type="SUPFAM" id="SSF52266">
    <property type="entry name" value="SGNH hydrolase"/>
    <property type="match status" value="2"/>
</dbReference>
<dbReference type="OrthoDB" id="2119228at2759"/>
<dbReference type="InterPro" id="IPR013830">
    <property type="entry name" value="SGNH_hydro"/>
</dbReference>